<organism evidence="1 2">
    <name type="scientific">Nephila pilipes</name>
    <name type="common">Giant wood spider</name>
    <name type="synonym">Nephila maculata</name>
    <dbReference type="NCBI Taxonomy" id="299642"/>
    <lineage>
        <taxon>Eukaryota</taxon>
        <taxon>Metazoa</taxon>
        <taxon>Ecdysozoa</taxon>
        <taxon>Arthropoda</taxon>
        <taxon>Chelicerata</taxon>
        <taxon>Arachnida</taxon>
        <taxon>Araneae</taxon>
        <taxon>Araneomorphae</taxon>
        <taxon>Entelegynae</taxon>
        <taxon>Araneoidea</taxon>
        <taxon>Nephilidae</taxon>
        <taxon>Nephila</taxon>
    </lineage>
</organism>
<keyword evidence="2" id="KW-1185">Reference proteome</keyword>
<dbReference type="AlphaFoldDB" id="A0A8X6SZT6"/>
<gene>
    <name evidence="1" type="ORF">NPIL_620341</name>
</gene>
<reference evidence="1" key="1">
    <citation type="submission" date="2020-08" db="EMBL/GenBank/DDBJ databases">
        <title>Multicomponent nature underlies the extraordinary mechanical properties of spider dragline silk.</title>
        <authorList>
            <person name="Kono N."/>
            <person name="Nakamura H."/>
            <person name="Mori M."/>
            <person name="Yoshida Y."/>
            <person name="Ohtoshi R."/>
            <person name="Malay A.D."/>
            <person name="Moran D.A.P."/>
            <person name="Tomita M."/>
            <person name="Numata K."/>
            <person name="Arakawa K."/>
        </authorList>
    </citation>
    <scope>NUCLEOTIDE SEQUENCE</scope>
</reference>
<evidence type="ECO:0000313" key="1">
    <source>
        <dbReference type="EMBL" id="GFS71603.1"/>
    </source>
</evidence>
<dbReference type="Proteomes" id="UP000887013">
    <property type="component" value="Unassembled WGS sequence"/>
</dbReference>
<protein>
    <submittedName>
        <fullName evidence="1">Uncharacterized protein</fullName>
    </submittedName>
</protein>
<sequence>MAQKTYESYQKLPQLEKVRNIVKWFKQGVVSTDELKKKAERKLIQSVKIKWNSTFYMLEIFLELREVVAGIVNFNKSAPPMPFPGEIEFCT</sequence>
<evidence type="ECO:0000313" key="2">
    <source>
        <dbReference type="Proteomes" id="UP000887013"/>
    </source>
</evidence>
<comment type="caution">
    <text evidence="1">The sequence shown here is derived from an EMBL/GenBank/DDBJ whole genome shotgun (WGS) entry which is preliminary data.</text>
</comment>
<dbReference type="InterPro" id="IPR012337">
    <property type="entry name" value="RNaseH-like_sf"/>
</dbReference>
<dbReference type="EMBL" id="BMAW01095747">
    <property type="protein sequence ID" value="GFS71603.1"/>
    <property type="molecule type" value="Genomic_DNA"/>
</dbReference>
<accession>A0A8X6SZT6</accession>
<name>A0A8X6SZT6_NEPPI</name>
<dbReference type="OrthoDB" id="2438421at2759"/>
<dbReference type="SUPFAM" id="SSF53098">
    <property type="entry name" value="Ribonuclease H-like"/>
    <property type="match status" value="1"/>
</dbReference>
<proteinExistence type="predicted"/>